<dbReference type="RefSeq" id="WP_183411887.1">
    <property type="nucleotide sequence ID" value="NZ_JACHYB010000001.1"/>
</dbReference>
<keyword evidence="1" id="KW-1133">Transmembrane helix</keyword>
<comment type="caution">
    <text evidence="2">The sequence shown here is derived from an EMBL/GenBank/DDBJ whole genome shotgun (WGS) entry which is preliminary data.</text>
</comment>
<dbReference type="Proteomes" id="UP000544222">
    <property type="component" value="Unassembled WGS sequence"/>
</dbReference>
<keyword evidence="1" id="KW-0812">Transmembrane</keyword>
<evidence type="ECO:0000256" key="1">
    <source>
        <dbReference type="SAM" id="Phobius"/>
    </source>
</evidence>
<dbReference type="AlphaFoldDB" id="A0A7W5H141"/>
<evidence type="ECO:0000313" key="3">
    <source>
        <dbReference type="Proteomes" id="UP000544222"/>
    </source>
</evidence>
<gene>
    <name evidence="2" type="ORF">FHX64_000109</name>
</gene>
<feature type="transmembrane region" description="Helical" evidence="1">
    <location>
        <begin position="45"/>
        <end position="68"/>
    </location>
</feature>
<sequence>MDFWIKEIFRVTKRFYYVSYLVGLVSLLSGFALSRYYCFDRMDPVFIQIQSMDIILLLGSLPGILWLFHKKTKELGGLPTMEQRTQRYLRWSLIRLIVIDFNLVINILLLFLLRDISYLFATAIVMVMLILSRPIVQKLKEELGLVKETEILPSEDQDGQGED</sequence>
<dbReference type="EMBL" id="JACHYB010000001">
    <property type="protein sequence ID" value="MBB3185946.1"/>
    <property type="molecule type" value="Genomic_DNA"/>
</dbReference>
<keyword evidence="1" id="KW-0472">Membrane</keyword>
<reference evidence="2 3" key="1">
    <citation type="submission" date="2020-08" db="EMBL/GenBank/DDBJ databases">
        <title>Genomic Encyclopedia of Type Strains, Phase IV (KMG-IV): sequencing the most valuable type-strain genomes for metagenomic binning, comparative biology and taxonomic classification.</title>
        <authorList>
            <person name="Goeker M."/>
        </authorList>
    </citation>
    <scope>NUCLEOTIDE SEQUENCE [LARGE SCALE GENOMIC DNA]</scope>
    <source>
        <strain evidence="2 3">DSM 27471</strain>
    </source>
</reference>
<proteinExistence type="predicted"/>
<protein>
    <submittedName>
        <fullName evidence="2">Uncharacterized protein</fullName>
    </submittedName>
</protein>
<organism evidence="2 3">
    <name type="scientific">Microbacter margulisiae</name>
    <dbReference type="NCBI Taxonomy" id="1350067"/>
    <lineage>
        <taxon>Bacteria</taxon>
        <taxon>Pseudomonadati</taxon>
        <taxon>Bacteroidota</taxon>
        <taxon>Bacteroidia</taxon>
        <taxon>Bacteroidales</taxon>
        <taxon>Porphyromonadaceae</taxon>
        <taxon>Microbacter</taxon>
    </lineage>
</organism>
<feature type="transmembrane region" description="Helical" evidence="1">
    <location>
        <begin position="118"/>
        <end position="136"/>
    </location>
</feature>
<evidence type="ECO:0000313" key="2">
    <source>
        <dbReference type="EMBL" id="MBB3185946.1"/>
    </source>
</evidence>
<name>A0A7W5H141_9PORP</name>
<accession>A0A7W5H141</accession>
<keyword evidence="3" id="KW-1185">Reference proteome</keyword>
<feature type="transmembrane region" description="Helical" evidence="1">
    <location>
        <begin position="15"/>
        <end position="33"/>
    </location>
</feature>
<feature type="transmembrane region" description="Helical" evidence="1">
    <location>
        <begin position="88"/>
        <end position="112"/>
    </location>
</feature>